<reference evidence="8 9" key="1">
    <citation type="submission" date="2016-03" db="EMBL/GenBank/DDBJ databases">
        <title>How can Kluyveromyces marxianus grow so fast - potential evolutionary course in Saccharomyces Complex revealed by comparative genomics.</title>
        <authorList>
            <person name="Mo W."/>
            <person name="Lu W."/>
            <person name="Yang X."/>
            <person name="Qi J."/>
            <person name="Lv H."/>
        </authorList>
    </citation>
    <scope>NUCLEOTIDE SEQUENCE [LARGE SCALE GENOMIC DNA]</scope>
    <source>
        <strain evidence="8 9">FIM1</strain>
    </source>
</reference>
<gene>
    <name evidence="8" type="primary">sap114</name>
    <name evidence="8" type="ORF">FIM1_708</name>
</gene>
<proteinExistence type="predicted"/>
<evidence type="ECO:0000259" key="7">
    <source>
        <dbReference type="PROSITE" id="PS50128"/>
    </source>
</evidence>
<protein>
    <submittedName>
        <fullName evidence="8">Pre-mRNA-splicing factor sap114</fullName>
    </submittedName>
</protein>
<sequence>MTDLSNDDIPDWIEVPEDESTKLDILNTVEYVHRNGTAFEAKLNSDKTKFVLPGNKYYDYYSFILERKRSSQNAESTDGKETENRPLEPYPFVFSTYRNDVGKKDLDLIKATAHFCAINSGVDYLEKLRAKYSSDSRFAFLRHDHSLNPVLTEFINQYEQISAGEYGPLADIKGPIKKILLFRAFQRAQSQEFQDELKYEMRETSKRLRIRFSAYQWNKFELVERITFSEEDEKEGLPSSVDFEHLKRTKLTQDISIFKERKEDKTTTKRKRKNMVIKKAGETRLQHEKYQNNFNEQNIKCPITGKLIPESQFDEHLRTLLSDPQYKEEKEKYESKHRLTNLTTTEVYENIKKLVSEESSVSNKKQKTK</sequence>
<dbReference type="Gene3D" id="1.10.10.790">
    <property type="entry name" value="Surp module"/>
    <property type="match status" value="2"/>
</dbReference>
<evidence type="ECO:0000313" key="8">
    <source>
        <dbReference type="EMBL" id="QGN14057.1"/>
    </source>
</evidence>
<evidence type="ECO:0000256" key="3">
    <source>
        <dbReference type="ARBA" id="ARBA00022728"/>
    </source>
</evidence>
<reference evidence="8 9" key="2">
    <citation type="submission" date="2019-11" db="EMBL/GenBank/DDBJ databases">
        <authorList>
            <person name="Lu H."/>
        </authorList>
    </citation>
    <scope>NUCLEOTIDE SEQUENCE [LARGE SCALE GENOMIC DNA]</scope>
    <source>
        <strain evidence="8 9">FIM1</strain>
    </source>
</reference>
<dbReference type="PANTHER" id="PTHR15316:SF1">
    <property type="entry name" value="SPLICING FACTOR 3A SUBUNIT 1"/>
    <property type="match status" value="1"/>
</dbReference>
<evidence type="ECO:0000256" key="1">
    <source>
        <dbReference type="ARBA" id="ARBA00004123"/>
    </source>
</evidence>
<evidence type="ECO:0000256" key="6">
    <source>
        <dbReference type="ARBA" id="ARBA00023242"/>
    </source>
</evidence>
<organism evidence="8 9">
    <name type="scientific">Kluyveromyces marxianus</name>
    <name type="common">Yeast</name>
    <name type="synonym">Candida kefyr</name>
    <dbReference type="NCBI Taxonomy" id="4911"/>
    <lineage>
        <taxon>Eukaryota</taxon>
        <taxon>Fungi</taxon>
        <taxon>Dikarya</taxon>
        <taxon>Ascomycota</taxon>
        <taxon>Saccharomycotina</taxon>
        <taxon>Saccharomycetes</taxon>
        <taxon>Saccharomycetales</taxon>
        <taxon>Saccharomycetaceae</taxon>
        <taxon>Kluyveromyces</taxon>
    </lineage>
</organism>
<keyword evidence="9" id="KW-1185">Reference proteome</keyword>
<evidence type="ECO:0000256" key="4">
    <source>
        <dbReference type="ARBA" id="ARBA00022737"/>
    </source>
</evidence>
<dbReference type="Pfam" id="PF12230">
    <property type="entry name" value="PRP21_like_P"/>
    <property type="match status" value="1"/>
</dbReference>
<dbReference type="Pfam" id="PF01805">
    <property type="entry name" value="Surp"/>
    <property type="match status" value="1"/>
</dbReference>
<keyword evidence="5" id="KW-0508">mRNA splicing</keyword>
<feature type="domain" description="SURP motif" evidence="7">
    <location>
        <begin position="108"/>
        <end position="151"/>
    </location>
</feature>
<dbReference type="PANTHER" id="PTHR15316">
    <property type="entry name" value="SPLICEOSOME ASSOCIATED PROTEIN 114/SWAP SPLICING FACTOR-RELATED"/>
    <property type="match status" value="1"/>
</dbReference>
<dbReference type="InterPro" id="IPR000061">
    <property type="entry name" value="Surp"/>
</dbReference>
<dbReference type="EMBL" id="CP015054">
    <property type="protein sequence ID" value="QGN14057.1"/>
    <property type="molecule type" value="Genomic_DNA"/>
</dbReference>
<evidence type="ECO:0000313" key="9">
    <source>
        <dbReference type="Proteomes" id="UP000422736"/>
    </source>
</evidence>
<dbReference type="SMART" id="SM00648">
    <property type="entry name" value="SWAP"/>
    <property type="match status" value="2"/>
</dbReference>
<dbReference type="InterPro" id="IPR045146">
    <property type="entry name" value="SF3A1"/>
</dbReference>
<keyword evidence="4" id="KW-0677">Repeat</keyword>
<keyword evidence="6" id="KW-0539">Nucleus</keyword>
<keyword evidence="2" id="KW-0507">mRNA processing</keyword>
<evidence type="ECO:0000256" key="5">
    <source>
        <dbReference type="ARBA" id="ARBA00023187"/>
    </source>
</evidence>
<accession>A0ABX6EQ22</accession>
<dbReference type="SUPFAM" id="SSF109905">
    <property type="entry name" value="Surp module (SWAP domain)"/>
    <property type="match status" value="2"/>
</dbReference>
<name>A0ABX6EQ22_KLUMA</name>
<keyword evidence="3" id="KW-0747">Spliceosome</keyword>
<dbReference type="PROSITE" id="PS50128">
    <property type="entry name" value="SURP"/>
    <property type="match status" value="1"/>
</dbReference>
<comment type="subcellular location">
    <subcellularLocation>
        <location evidence="1">Nucleus</location>
    </subcellularLocation>
</comment>
<dbReference type="InterPro" id="IPR022030">
    <property type="entry name" value="SF3A1_dom"/>
</dbReference>
<dbReference type="Proteomes" id="UP000422736">
    <property type="component" value="Chromosome 1"/>
</dbReference>
<dbReference type="InterPro" id="IPR035967">
    <property type="entry name" value="SWAP/Surp_sf"/>
</dbReference>
<evidence type="ECO:0000256" key="2">
    <source>
        <dbReference type="ARBA" id="ARBA00022664"/>
    </source>
</evidence>